<protein>
    <submittedName>
        <fullName evidence="2">Uncharacterized protein</fullName>
    </submittedName>
</protein>
<evidence type="ECO:0000313" key="3">
    <source>
        <dbReference type="Proteomes" id="UP000635142"/>
    </source>
</evidence>
<evidence type="ECO:0000256" key="1">
    <source>
        <dbReference type="SAM" id="Phobius"/>
    </source>
</evidence>
<name>A0A927D7G9_9RHOB</name>
<evidence type="ECO:0000313" key="2">
    <source>
        <dbReference type="EMBL" id="MBD3665204.1"/>
    </source>
</evidence>
<organism evidence="2 3">
    <name type="scientific">Sulfitobacter aestuariivivens</name>
    <dbReference type="NCBI Taxonomy" id="2766981"/>
    <lineage>
        <taxon>Bacteria</taxon>
        <taxon>Pseudomonadati</taxon>
        <taxon>Pseudomonadota</taxon>
        <taxon>Alphaproteobacteria</taxon>
        <taxon>Rhodobacterales</taxon>
        <taxon>Roseobacteraceae</taxon>
        <taxon>Sulfitobacter</taxon>
    </lineage>
</organism>
<dbReference type="Proteomes" id="UP000635142">
    <property type="component" value="Unassembled WGS sequence"/>
</dbReference>
<dbReference type="EMBL" id="JACTAG010000002">
    <property type="protein sequence ID" value="MBD3665204.1"/>
    <property type="molecule type" value="Genomic_DNA"/>
</dbReference>
<keyword evidence="1" id="KW-0472">Membrane</keyword>
<reference evidence="2" key="1">
    <citation type="submission" date="2020-08" db="EMBL/GenBank/DDBJ databases">
        <title>Sulfitobacter aestuariivivens sp. nov., isolated from a tidal flat.</title>
        <authorList>
            <person name="Park S."/>
            <person name="Yoon J.-H."/>
        </authorList>
    </citation>
    <scope>NUCLEOTIDE SEQUENCE</scope>
    <source>
        <strain evidence="2">TSTF-M16</strain>
    </source>
</reference>
<feature type="transmembrane region" description="Helical" evidence="1">
    <location>
        <begin position="6"/>
        <end position="30"/>
    </location>
</feature>
<keyword evidence="3" id="KW-1185">Reference proteome</keyword>
<keyword evidence="1" id="KW-1133">Transmembrane helix</keyword>
<keyword evidence="1" id="KW-0812">Transmembrane</keyword>
<dbReference type="RefSeq" id="WP_191076195.1">
    <property type="nucleotide sequence ID" value="NZ_JACTAG010000002.1"/>
</dbReference>
<sequence length="412" mass="45130">MPVIGVIGALIGVTFEAVLLLFGGVFAGYVENRRKQEAKEADRPSVLRKPLISRKIVHWIAGACALVGVLGITASYVLFQPILRYAMDLASEKAGMSVDYAQASGSLLGGYVVLEGLALTREHETGLAFDLRIDRAEADVSLISLLGGTPTLTLGQVNGMSGAITPPLPSEEKKGLPKQRRPFRADMFAVKNVELQITPRGEVAYPVEIESAQVAPFRSGLAVFDLLFRSTMNARIAGQSLIVETRVITENGRETRWAFENVDASQLKRLLPKAPLTWVDDGRITVAVSDRWSLSEDYIDMDWRIATKDMRTSAPKEAGAAERVLAASLGKYLEKFGGDADFRYRFELDSEGMKELREGNLDAFWQKILSGVVKGGVDEDEAQTAVEEVLEEEVPGTFDRLKSIFKRDASGD</sequence>
<proteinExistence type="predicted"/>
<accession>A0A927D7G9</accession>
<comment type="caution">
    <text evidence="2">The sequence shown here is derived from an EMBL/GenBank/DDBJ whole genome shotgun (WGS) entry which is preliminary data.</text>
</comment>
<feature type="transmembrane region" description="Helical" evidence="1">
    <location>
        <begin position="56"/>
        <end position="79"/>
    </location>
</feature>
<dbReference type="AlphaFoldDB" id="A0A927D7G9"/>
<gene>
    <name evidence="2" type="ORF">H9Q16_14815</name>
</gene>